<dbReference type="EMBL" id="JARAOO010000008">
    <property type="protein sequence ID" value="KAJ7960724.1"/>
    <property type="molecule type" value="Genomic_DNA"/>
</dbReference>
<dbReference type="InterPro" id="IPR055357">
    <property type="entry name" value="LRR_At1g61320_AtMIF1"/>
</dbReference>
<gene>
    <name evidence="2" type="ORF">O6P43_021126</name>
</gene>
<dbReference type="KEGG" id="qsa:O6P43_021126"/>
<organism evidence="2 3">
    <name type="scientific">Quillaja saponaria</name>
    <name type="common">Soap bark tree</name>
    <dbReference type="NCBI Taxonomy" id="32244"/>
    <lineage>
        <taxon>Eukaryota</taxon>
        <taxon>Viridiplantae</taxon>
        <taxon>Streptophyta</taxon>
        <taxon>Embryophyta</taxon>
        <taxon>Tracheophyta</taxon>
        <taxon>Spermatophyta</taxon>
        <taxon>Magnoliopsida</taxon>
        <taxon>eudicotyledons</taxon>
        <taxon>Gunneridae</taxon>
        <taxon>Pentapetalae</taxon>
        <taxon>rosids</taxon>
        <taxon>fabids</taxon>
        <taxon>Fabales</taxon>
        <taxon>Quillajaceae</taxon>
        <taxon>Quillaja</taxon>
    </lineage>
</organism>
<dbReference type="Pfam" id="PF00646">
    <property type="entry name" value="F-box"/>
    <property type="match status" value="1"/>
</dbReference>
<dbReference type="Pfam" id="PF08387">
    <property type="entry name" value="FBD"/>
    <property type="match status" value="2"/>
</dbReference>
<dbReference type="Gene3D" id="3.80.10.10">
    <property type="entry name" value="Ribonuclease Inhibitor"/>
    <property type="match status" value="2"/>
</dbReference>
<keyword evidence="3" id="KW-1185">Reference proteome</keyword>
<dbReference type="InterPro" id="IPR036047">
    <property type="entry name" value="F-box-like_dom_sf"/>
</dbReference>
<evidence type="ECO:0000259" key="1">
    <source>
        <dbReference type="SMART" id="SM00256"/>
    </source>
</evidence>
<proteinExistence type="predicted"/>
<dbReference type="AlphaFoldDB" id="A0AAD7LM87"/>
<dbReference type="CDD" id="cd22160">
    <property type="entry name" value="F-box_AtFBL13-like"/>
    <property type="match status" value="1"/>
</dbReference>
<protein>
    <submittedName>
        <fullName evidence="2">F-box protein</fullName>
    </submittedName>
</protein>
<reference evidence="2" key="1">
    <citation type="journal article" date="2023" name="Science">
        <title>Elucidation of the pathway for biosynthesis of saponin adjuvants from the soapbark tree.</title>
        <authorList>
            <person name="Reed J."/>
            <person name="Orme A."/>
            <person name="El-Demerdash A."/>
            <person name="Owen C."/>
            <person name="Martin L.B.B."/>
            <person name="Misra R.C."/>
            <person name="Kikuchi S."/>
            <person name="Rejzek M."/>
            <person name="Martin A.C."/>
            <person name="Harkess A."/>
            <person name="Leebens-Mack J."/>
            <person name="Louveau T."/>
            <person name="Stephenson M.J."/>
            <person name="Osbourn A."/>
        </authorList>
    </citation>
    <scope>NUCLEOTIDE SEQUENCE</scope>
    <source>
        <strain evidence="2">S10</strain>
    </source>
</reference>
<comment type="caution">
    <text evidence="2">The sequence shown here is derived from an EMBL/GenBank/DDBJ whole genome shotgun (WGS) entry which is preliminary data.</text>
</comment>
<dbReference type="Proteomes" id="UP001163823">
    <property type="component" value="Chromosome 8"/>
</dbReference>
<dbReference type="InterPro" id="IPR032675">
    <property type="entry name" value="LRR_dom_sf"/>
</dbReference>
<name>A0AAD7LM87_QUISA</name>
<dbReference type="PANTHER" id="PTHR31900">
    <property type="entry name" value="F-BOX/RNI SUPERFAMILY PROTEIN-RELATED"/>
    <property type="match status" value="1"/>
</dbReference>
<accession>A0AAD7LM87</accession>
<dbReference type="SMART" id="SM00256">
    <property type="entry name" value="FBOX"/>
    <property type="match status" value="1"/>
</dbReference>
<dbReference type="SUPFAM" id="SSF81383">
    <property type="entry name" value="F-box domain"/>
    <property type="match status" value="1"/>
</dbReference>
<dbReference type="SUPFAM" id="SSF52047">
    <property type="entry name" value="RNI-like"/>
    <property type="match status" value="1"/>
</dbReference>
<dbReference type="InterPro" id="IPR050232">
    <property type="entry name" value="FBL13/AtMIF1-like"/>
</dbReference>
<dbReference type="InterPro" id="IPR006566">
    <property type="entry name" value="FBD"/>
</dbReference>
<evidence type="ECO:0000313" key="3">
    <source>
        <dbReference type="Proteomes" id="UP001163823"/>
    </source>
</evidence>
<evidence type="ECO:0000313" key="2">
    <source>
        <dbReference type="EMBL" id="KAJ7960724.1"/>
    </source>
</evidence>
<sequence length="761" mass="89340">MAENLDMFTMLPDYMLFLIISFLPFKEAAKTSILSKRWRHVWRATRNIEFNESFLVKLDEPEENRAIQRQSFINLMWQWLEKYQEPIVDKFFLQFSSPQNFRGIIEGCIAFSIQHDVKYLGLDFSDPTWDESIMDVYHDAQFDLPPFVYIQSSLESLKLFSCSFSMPEFMSFSALKEVSFGWIEVRISFVRTLFENCKMLESLSLKNCWNLDHFYLTGEKSRLKRLILDKCQLENEWVGIKAPNLRFFKYSGKACPFDVKVGCCLEEVDVDFGFEDEFIPFGQYLYNLLENLHSSRVLTVCSYTLQDYDPPCPFDPTEFWLRNVIVYTCLKSTLKVVEVKGFKGRLHELFLLNYLIKCGRVMERMNINLSKQENHGDGENVQIMSWTKFIFKLSKPESFRGEIEGWIAFAIQHNLKSLGLDFSDPTWDENKMSVHHDAQFDLPPFVYMQRSLESLKLISCNFCMTEFMNFSALKEVSFGWIDLNTSFVRALFKNCNMLESLSLKNCWNLEHFIIIGKNPQLKRLILQDCKFQNPFIEIEAPNLRYFKYAGAFSCFGMEVGRHVEEVDIDFGFEDEFSEYGIYLYNLLESLYSARVLTVCSYTLQVIPSGEEPLGIESTLNVQHLIMKAQVHVHEFIGIRFFLESCPYLQTLTIDIVPGKFFADYDPPYPINPKEFWYRDIIVHTCLQLTLKVVEVKGYKGKLQEYCMLNYLIQCGMVLEKLNIYLSKEDDGNGGNVQVYEQRARWLLDRRRCNPRLEISIC</sequence>
<feature type="domain" description="F-box" evidence="1">
    <location>
        <begin position="11"/>
        <end position="52"/>
    </location>
</feature>
<dbReference type="InterPro" id="IPR001810">
    <property type="entry name" value="F-box_dom"/>
</dbReference>
<dbReference type="InterPro" id="IPR053781">
    <property type="entry name" value="F-box_AtFBL13-like"/>
</dbReference>
<dbReference type="Pfam" id="PF23622">
    <property type="entry name" value="LRR_At1g61320_AtMIF1"/>
    <property type="match status" value="2"/>
</dbReference>
<dbReference type="PANTHER" id="PTHR31900:SF34">
    <property type="entry name" value="EMB|CAB62440.1-RELATED"/>
    <property type="match status" value="1"/>
</dbReference>